<dbReference type="PANTHER" id="PTHR47123">
    <property type="entry name" value="F-BOX PROTEIN SKIP23"/>
    <property type="match status" value="1"/>
</dbReference>
<dbReference type="EMBL" id="ASHM01153073">
    <property type="protein sequence ID" value="PNX63171.1"/>
    <property type="molecule type" value="Genomic_DNA"/>
</dbReference>
<dbReference type="InterPro" id="IPR051304">
    <property type="entry name" value="SCF_F-box_domain"/>
</dbReference>
<proteinExistence type="predicted"/>
<reference evidence="1 2" key="2">
    <citation type="journal article" date="2017" name="Front. Plant Sci.">
        <title>Gene Classification and Mining of Molecular Markers Useful in Red Clover (Trifolium pratense) Breeding.</title>
        <authorList>
            <person name="Istvanek J."/>
            <person name="Dluhosova J."/>
            <person name="Dluhos P."/>
            <person name="Patkova L."/>
            <person name="Nedelnik J."/>
            <person name="Repkova J."/>
        </authorList>
    </citation>
    <scope>NUCLEOTIDE SEQUENCE [LARGE SCALE GENOMIC DNA]</scope>
    <source>
        <strain evidence="2">cv. Tatra</strain>
        <tissue evidence="1">Young leaves</tissue>
    </source>
</reference>
<reference evidence="1 2" key="1">
    <citation type="journal article" date="2014" name="Am. J. Bot.">
        <title>Genome assembly and annotation for red clover (Trifolium pratense; Fabaceae).</title>
        <authorList>
            <person name="Istvanek J."/>
            <person name="Jaros M."/>
            <person name="Krenek A."/>
            <person name="Repkova J."/>
        </authorList>
    </citation>
    <scope>NUCLEOTIDE SEQUENCE [LARGE SCALE GENOMIC DNA]</scope>
    <source>
        <strain evidence="2">cv. Tatra</strain>
        <tissue evidence="1">Young leaves</tissue>
    </source>
</reference>
<protein>
    <submittedName>
        <fullName evidence="1">F-box protein</fullName>
    </submittedName>
</protein>
<comment type="caution">
    <text evidence="1">The sequence shown here is derived from an EMBL/GenBank/DDBJ whole genome shotgun (WGS) entry which is preliminary data.</text>
</comment>
<dbReference type="Proteomes" id="UP000236291">
    <property type="component" value="Unassembled WGS sequence"/>
</dbReference>
<name>A0A2K3KA46_TRIPR</name>
<organism evidence="1 2">
    <name type="scientific">Trifolium pratense</name>
    <name type="common">Red clover</name>
    <dbReference type="NCBI Taxonomy" id="57577"/>
    <lineage>
        <taxon>Eukaryota</taxon>
        <taxon>Viridiplantae</taxon>
        <taxon>Streptophyta</taxon>
        <taxon>Embryophyta</taxon>
        <taxon>Tracheophyta</taxon>
        <taxon>Spermatophyta</taxon>
        <taxon>Magnoliopsida</taxon>
        <taxon>eudicotyledons</taxon>
        <taxon>Gunneridae</taxon>
        <taxon>Pentapetalae</taxon>
        <taxon>rosids</taxon>
        <taxon>fabids</taxon>
        <taxon>Fabales</taxon>
        <taxon>Fabaceae</taxon>
        <taxon>Papilionoideae</taxon>
        <taxon>50 kb inversion clade</taxon>
        <taxon>NPAAA clade</taxon>
        <taxon>Hologalegina</taxon>
        <taxon>IRL clade</taxon>
        <taxon>Trifolieae</taxon>
        <taxon>Trifolium</taxon>
    </lineage>
</organism>
<feature type="non-terminal residue" evidence="1">
    <location>
        <position position="44"/>
    </location>
</feature>
<dbReference type="AlphaFoldDB" id="A0A2K3KA46"/>
<accession>A0A2K3KA46</accession>
<sequence length="44" mass="4823">MAMAEANWSELPTELLNLISQRIDNNVDLIRFGSVCSTCRGGPV</sequence>
<dbReference type="PANTHER" id="PTHR47123:SF15">
    <property type="entry name" value="F-BOX PROTEIN SKIP23"/>
    <property type="match status" value="1"/>
</dbReference>
<evidence type="ECO:0000313" key="2">
    <source>
        <dbReference type="Proteomes" id="UP000236291"/>
    </source>
</evidence>
<evidence type="ECO:0000313" key="1">
    <source>
        <dbReference type="EMBL" id="PNX63171.1"/>
    </source>
</evidence>
<gene>
    <name evidence="1" type="ORF">L195_g061495</name>
</gene>